<evidence type="ECO:0000313" key="2">
    <source>
        <dbReference type="Proteomes" id="UP001276659"/>
    </source>
</evidence>
<proteinExistence type="predicted"/>
<dbReference type="EMBL" id="JASNWA010000004">
    <property type="protein sequence ID" value="KAK3176897.1"/>
    <property type="molecule type" value="Genomic_DNA"/>
</dbReference>
<organism evidence="1 2">
    <name type="scientific">Lepraria neglecta</name>
    <dbReference type="NCBI Taxonomy" id="209136"/>
    <lineage>
        <taxon>Eukaryota</taxon>
        <taxon>Fungi</taxon>
        <taxon>Dikarya</taxon>
        <taxon>Ascomycota</taxon>
        <taxon>Pezizomycotina</taxon>
        <taxon>Lecanoromycetes</taxon>
        <taxon>OSLEUM clade</taxon>
        <taxon>Lecanoromycetidae</taxon>
        <taxon>Lecanorales</taxon>
        <taxon>Lecanorineae</taxon>
        <taxon>Stereocaulaceae</taxon>
        <taxon>Lepraria</taxon>
    </lineage>
</organism>
<dbReference type="SUPFAM" id="SSF54427">
    <property type="entry name" value="NTF2-like"/>
    <property type="match status" value="1"/>
</dbReference>
<dbReference type="Gene3D" id="3.10.450.50">
    <property type="match status" value="1"/>
</dbReference>
<dbReference type="InterPro" id="IPR009959">
    <property type="entry name" value="Cyclase_SnoaL-like"/>
</dbReference>
<sequence length="236" mass="26683">MNSNINIKDVEERSNDNKSVHARCSLSTVRATSTPAYTMAGTVSDLASIYRAWLDCTSQGRWNDLPKYMHSTYTYNGQEFDPQTFVTLVQREANRFAGFTINVDAILIDDGAQCLSCRLYSKGRPTETIFGYEPPGQDVYFVEHHFAWFTAGKLSKTLFTLDFKSVSYQFRHPDAEYALDLLGQSPTLATKTLSRQSLEDAFGAYLGCVNDWKMKSDLARFCHSEMTHNGEKLTVD</sequence>
<dbReference type="AlphaFoldDB" id="A0AAD9ZER1"/>
<gene>
    <name evidence="1" type="ORF">OEA41_008223</name>
</gene>
<dbReference type="GO" id="GO:0030638">
    <property type="term" value="P:polyketide metabolic process"/>
    <property type="evidence" value="ECO:0007669"/>
    <property type="project" value="InterPro"/>
</dbReference>
<keyword evidence="2" id="KW-1185">Reference proteome</keyword>
<dbReference type="InterPro" id="IPR032710">
    <property type="entry name" value="NTF2-like_dom_sf"/>
</dbReference>
<dbReference type="Pfam" id="PF07366">
    <property type="entry name" value="SnoaL"/>
    <property type="match status" value="1"/>
</dbReference>
<accession>A0AAD9ZER1</accession>
<protein>
    <recommendedName>
        <fullName evidence="3">SnoaL-like domain-containing protein</fullName>
    </recommendedName>
</protein>
<evidence type="ECO:0000313" key="1">
    <source>
        <dbReference type="EMBL" id="KAK3176897.1"/>
    </source>
</evidence>
<dbReference type="Proteomes" id="UP001276659">
    <property type="component" value="Unassembled WGS sequence"/>
</dbReference>
<comment type="caution">
    <text evidence="1">The sequence shown here is derived from an EMBL/GenBank/DDBJ whole genome shotgun (WGS) entry which is preliminary data.</text>
</comment>
<reference evidence="1" key="1">
    <citation type="submission" date="2022-11" db="EMBL/GenBank/DDBJ databases">
        <title>Chromosomal genome sequence assembly and mating type (MAT) locus characterization of the leprose asexual lichenized fungus Lepraria neglecta (Nyl.) Erichsen.</title>
        <authorList>
            <person name="Allen J.L."/>
            <person name="Pfeffer B."/>
        </authorList>
    </citation>
    <scope>NUCLEOTIDE SEQUENCE</scope>
    <source>
        <strain evidence="1">Allen 5258</strain>
    </source>
</reference>
<name>A0AAD9ZER1_9LECA</name>
<evidence type="ECO:0008006" key="3">
    <source>
        <dbReference type="Google" id="ProtNLM"/>
    </source>
</evidence>